<sequence length="492" mass="57112">MERSVKMEMQVSLRRPATQPPTIGIRRLPVEVVTGVLATLDSTKDLISAIRSHRVFFNGFHSYQQRVLKGIMIHMIPREILPLAIATHEAALLVDIEIWEEIQPLILSLLSIINSTSPESSPLYPRVTLQLATALEKTHRMVEYFTNDYVASAIPALNDLFGASKGKNVSAVERCRLYRAFYRFQLYCNIYGRHAIEKTRRAVRRTHAWHAATYRRSDEDTRRELACFFHPWPPWMNEQLACVFEYLETKLSVVFNDVAAHDVEWGWKKIDWVSWTVAVPTRRFMLLHGIPFLHELTTSSDFQHWKELLDSAYMQRRFNASVGSSGNPLEDSLRRCRNQEQLDVAAQNRRQTGEPLLGEYDVGMLRALVPARGQWEGGIDDVTTLAVQLWKHAHHYRRGSQMAVFLDRLRFLRETGYIFWDGPLVRDSNAPDPRRKVRNPAWNPNRIPRRDEVQQQTKEMHDSWKIRRDIFLEGGSGYWAPGSGSRVVYQYL</sequence>
<dbReference type="Proteomes" id="UP001303473">
    <property type="component" value="Unassembled WGS sequence"/>
</dbReference>
<gene>
    <name evidence="2" type="ORF">QBC46DRAFT_441437</name>
</gene>
<accession>A0AAN6N315</accession>
<evidence type="ECO:0000313" key="2">
    <source>
        <dbReference type="EMBL" id="KAK3938124.1"/>
    </source>
</evidence>
<protein>
    <submittedName>
        <fullName evidence="2">Uncharacterized protein</fullName>
    </submittedName>
</protein>
<feature type="region of interest" description="Disordered" evidence="1">
    <location>
        <begin position="430"/>
        <end position="458"/>
    </location>
</feature>
<proteinExistence type="predicted"/>
<comment type="caution">
    <text evidence="2">The sequence shown here is derived from an EMBL/GenBank/DDBJ whole genome shotgun (WGS) entry which is preliminary data.</text>
</comment>
<evidence type="ECO:0000313" key="3">
    <source>
        <dbReference type="Proteomes" id="UP001303473"/>
    </source>
</evidence>
<feature type="compositionally biased region" description="Basic and acidic residues" evidence="1">
    <location>
        <begin position="448"/>
        <end position="458"/>
    </location>
</feature>
<name>A0AAN6N315_9PEZI</name>
<dbReference type="AlphaFoldDB" id="A0AAN6N315"/>
<dbReference type="EMBL" id="MU853836">
    <property type="protein sequence ID" value="KAK3938124.1"/>
    <property type="molecule type" value="Genomic_DNA"/>
</dbReference>
<reference evidence="3" key="1">
    <citation type="journal article" date="2023" name="Mol. Phylogenet. Evol.">
        <title>Genome-scale phylogeny and comparative genomics of the fungal order Sordariales.</title>
        <authorList>
            <person name="Hensen N."/>
            <person name="Bonometti L."/>
            <person name="Westerberg I."/>
            <person name="Brannstrom I.O."/>
            <person name="Guillou S."/>
            <person name="Cros-Aarteil S."/>
            <person name="Calhoun S."/>
            <person name="Haridas S."/>
            <person name="Kuo A."/>
            <person name="Mondo S."/>
            <person name="Pangilinan J."/>
            <person name="Riley R."/>
            <person name="LaButti K."/>
            <person name="Andreopoulos B."/>
            <person name="Lipzen A."/>
            <person name="Chen C."/>
            <person name="Yan M."/>
            <person name="Daum C."/>
            <person name="Ng V."/>
            <person name="Clum A."/>
            <person name="Steindorff A."/>
            <person name="Ohm R.A."/>
            <person name="Martin F."/>
            <person name="Silar P."/>
            <person name="Natvig D.O."/>
            <person name="Lalanne C."/>
            <person name="Gautier V."/>
            <person name="Ament-Velasquez S.L."/>
            <person name="Kruys A."/>
            <person name="Hutchinson M.I."/>
            <person name="Powell A.J."/>
            <person name="Barry K."/>
            <person name="Miller A.N."/>
            <person name="Grigoriev I.V."/>
            <person name="Debuchy R."/>
            <person name="Gladieux P."/>
            <person name="Hiltunen Thoren M."/>
            <person name="Johannesson H."/>
        </authorList>
    </citation>
    <scope>NUCLEOTIDE SEQUENCE [LARGE SCALE GENOMIC DNA]</scope>
    <source>
        <strain evidence="3">CBS 340.73</strain>
    </source>
</reference>
<keyword evidence="3" id="KW-1185">Reference proteome</keyword>
<evidence type="ECO:0000256" key="1">
    <source>
        <dbReference type="SAM" id="MobiDB-lite"/>
    </source>
</evidence>
<organism evidence="2 3">
    <name type="scientific">Diplogelasinospora grovesii</name>
    <dbReference type="NCBI Taxonomy" id="303347"/>
    <lineage>
        <taxon>Eukaryota</taxon>
        <taxon>Fungi</taxon>
        <taxon>Dikarya</taxon>
        <taxon>Ascomycota</taxon>
        <taxon>Pezizomycotina</taxon>
        <taxon>Sordariomycetes</taxon>
        <taxon>Sordariomycetidae</taxon>
        <taxon>Sordariales</taxon>
        <taxon>Diplogelasinosporaceae</taxon>
        <taxon>Diplogelasinospora</taxon>
    </lineage>
</organism>